<name>A0ABN7TA40_OIKDI</name>
<proteinExistence type="predicted"/>
<evidence type="ECO:0000256" key="3">
    <source>
        <dbReference type="SAM" id="Phobius"/>
    </source>
</evidence>
<feature type="chain" id="PRO_5046491091" evidence="4">
    <location>
        <begin position="24"/>
        <end position="1074"/>
    </location>
</feature>
<feature type="signal peptide" evidence="4">
    <location>
        <begin position="1"/>
        <end position="23"/>
    </location>
</feature>
<keyword evidence="8" id="KW-1185">Reference proteome</keyword>
<feature type="domain" description="Immunoglobulin" evidence="6">
    <location>
        <begin position="325"/>
        <end position="406"/>
    </location>
</feature>
<keyword evidence="3" id="KW-1133">Transmembrane helix</keyword>
<dbReference type="PANTHER" id="PTHR10075:SF14">
    <property type="entry name" value="CELL ADHESION MOLECULE DSCAM2-RELATED"/>
    <property type="match status" value="1"/>
</dbReference>
<protein>
    <submittedName>
        <fullName evidence="7">Oidioi.mRNA.OKI2018_I69.chr2.g7171.t1.cds</fullName>
    </submittedName>
</protein>
<feature type="transmembrane region" description="Helical" evidence="3">
    <location>
        <begin position="810"/>
        <end position="834"/>
    </location>
</feature>
<feature type="region of interest" description="Disordered" evidence="2">
    <location>
        <begin position="960"/>
        <end position="1025"/>
    </location>
</feature>
<keyword evidence="3" id="KW-0812">Transmembrane</keyword>
<feature type="domain" description="Immunoglobulin" evidence="6">
    <location>
        <begin position="139"/>
        <end position="227"/>
    </location>
</feature>
<feature type="domain" description="Immunoglobulin subtype 2" evidence="5">
    <location>
        <begin position="54"/>
        <end position="117"/>
    </location>
</feature>
<keyword evidence="3" id="KW-0472">Membrane</keyword>
<evidence type="ECO:0000256" key="2">
    <source>
        <dbReference type="SAM" id="MobiDB-lite"/>
    </source>
</evidence>
<sequence length="1074" mass="119772">MQIQPKSALFCLLSIQVLSSVVAARSRSKGSKHAPAKEPSSPRFITEPEGALGQKGHTVKLYCEVSGYPYPEVTWFYNGVPVELNNRRLSNGNDLMLIDFDDSLAGSYFCEAKNTLGSIKSKEIEAKLIFFDGKFKEEPRATEGDAGSEVQLTCGPPGGFPKPEVSWYKDEQLVTPDNRRIRTEIMTNGKHYLVISKLKESDRGFYVCVAENSVGRNQTAPVYLRVNNPPYFFQTLPEFVQVEANVEAVLPCPISGEPKPKITWTRLNSNLPSKRLFGSNDELRIPQMSPEDQGIYKCTGENSLDSISGQIELRLSSGPKFLSSPKNKTIREGKVARFSCRITAIPAPIITWKKASDIIVNDRHFDVKSNGELTIQNVAESDAGDYTCIGKNDFGQIEKTVSLEITKFDLREPPVIRGVSFTDGAVACEMQNANENDTVWKFNSDILRTSAFYTPTENGTYSCSVSNDYGTSEFSFAFPLLDTVSGIVRNLKLLRTQADAIIVTFDALSAEGDDFRLFQLDNSLSKFKPITDLKSDKNLNPDDSVTRKFKVHPQMLLADEGSFLIQDLSSNRSSYTTGLIDLSARELDRSINADALGIRPSRCMPGEGFVEIFLDYSRVIENDCSSGLSVVTDGPVSDFKMISCGSKKTIIDTKQRGTFKIRIESRENNELGAFFIVKSDGGNSIPTCIDQLIESFKSKVNVETQMVDLTWTKNPLIDDVFIDSYLIMWSSVALESTSPALQEVDDGLNRVQHSEVIQDANFRYSLPLTAERNYSITVTPLISLAQGMPAKLTTSPSPDDFFPNLVRSPLFIAIICAVSAIFFIIVGAVVFHCFRAPLPPHKRCYRSTEHHNGTRTVLTKGTTYDEPQNWNEILGQNLLPDHTMPISNGNPYSRGNDLSMSYLSTKNDDMRSSHADSINIHHQQTPDIQSAHYTVAPVQSELVKLDLLEGTYLNSSKRHFQSTARSLPPPPALPSALQNSSHSSSISVMSNGDYRDRSSPHISSNRMTYRPRQMSNPPAHSDSDYQELEVDHYQTVHTNRSRNSNIMPYYDINEFKPLYSNRPIYSEIPTTSPY</sequence>
<feature type="compositionally biased region" description="Low complexity" evidence="2">
    <location>
        <begin position="974"/>
        <end position="990"/>
    </location>
</feature>
<gene>
    <name evidence="7" type="ORF">OKIOD_LOCUS15936</name>
</gene>
<feature type="domain" description="Immunoglobulin subtype 2" evidence="5">
    <location>
        <begin position="331"/>
        <end position="395"/>
    </location>
</feature>
<evidence type="ECO:0000259" key="5">
    <source>
        <dbReference type="SMART" id="SM00408"/>
    </source>
</evidence>
<dbReference type="SMART" id="SM00409">
    <property type="entry name" value="IG"/>
    <property type="match status" value="4"/>
</dbReference>
<dbReference type="SMART" id="SM00408">
    <property type="entry name" value="IGc2"/>
    <property type="match status" value="4"/>
</dbReference>
<feature type="compositionally biased region" description="Polar residues" evidence="2">
    <location>
        <begin position="1000"/>
        <end position="1018"/>
    </location>
</feature>
<keyword evidence="4" id="KW-0732">Signal</keyword>
<keyword evidence="1" id="KW-0393">Immunoglobulin domain</keyword>
<evidence type="ECO:0000256" key="4">
    <source>
        <dbReference type="SAM" id="SignalP"/>
    </source>
</evidence>
<evidence type="ECO:0000259" key="6">
    <source>
        <dbReference type="SMART" id="SM00409"/>
    </source>
</evidence>
<feature type="domain" description="Immunoglobulin subtype 2" evidence="5">
    <location>
        <begin position="243"/>
        <end position="305"/>
    </location>
</feature>
<dbReference type="EMBL" id="OU015567">
    <property type="protein sequence ID" value="CAG5113020.1"/>
    <property type="molecule type" value="Genomic_DNA"/>
</dbReference>
<dbReference type="Gene3D" id="2.60.40.10">
    <property type="entry name" value="Immunoglobulins"/>
    <property type="match status" value="4"/>
</dbReference>
<dbReference type="InterPro" id="IPR003599">
    <property type="entry name" value="Ig_sub"/>
</dbReference>
<evidence type="ECO:0000313" key="8">
    <source>
        <dbReference type="Proteomes" id="UP001158576"/>
    </source>
</evidence>
<feature type="region of interest" description="Disordered" evidence="2">
    <location>
        <begin position="29"/>
        <end position="49"/>
    </location>
</feature>
<feature type="domain" description="Immunoglobulin subtype 2" evidence="5">
    <location>
        <begin position="145"/>
        <end position="215"/>
    </location>
</feature>
<dbReference type="SUPFAM" id="SSF48726">
    <property type="entry name" value="Immunoglobulin"/>
    <property type="match status" value="4"/>
</dbReference>
<dbReference type="InterPro" id="IPR013098">
    <property type="entry name" value="Ig_I-set"/>
</dbReference>
<dbReference type="InterPro" id="IPR013783">
    <property type="entry name" value="Ig-like_fold"/>
</dbReference>
<evidence type="ECO:0000256" key="1">
    <source>
        <dbReference type="ARBA" id="ARBA00023319"/>
    </source>
</evidence>
<dbReference type="InterPro" id="IPR036179">
    <property type="entry name" value="Ig-like_dom_sf"/>
</dbReference>
<accession>A0ABN7TA40</accession>
<dbReference type="InterPro" id="IPR003598">
    <property type="entry name" value="Ig_sub2"/>
</dbReference>
<feature type="domain" description="Immunoglobulin" evidence="6">
    <location>
        <begin position="237"/>
        <end position="316"/>
    </location>
</feature>
<evidence type="ECO:0000313" key="7">
    <source>
        <dbReference type="EMBL" id="CAG5113020.1"/>
    </source>
</evidence>
<feature type="domain" description="Immunoglobulin" evidence="6">
    <location>
        <begin position="48"/>
        <end position="129"/>
    </location>
</feature>
<organism evidence="7 8">
    <name type="scientific">Oikopleura dioica</name>
    <name type="common">Tunicate</name>
    <dbReference type="NCBI Taxonomy" id="34765"/>
    <lineage>
        <taxon>Eukaryota</taxon>
        <taxon>Metazoa</taxon>
        <taxon>Chordata</taxon>
        <taxon>Tunicata</taxon>
        <taxon>Appendicularia</taxon>
        <taxon>Copelata</taxon>
        <taxon>Oikopleuridae</taxon>
        <taxon>Oikopleura</taxon>
    </lineage>
</organism>
<dbReference type="Pfam" id="PF13927">
    <property type="entry name" value="Ig_3"/>
    <property type="match status" value="1"/>
</dbReference>
<dbReference type="Proteomes" id="UP001158576">
    <property type="component" value="Chromosome 2"/>
</dbReference>
<dbReference type="PANTHER" id="PTHR10075">
    <property type="entry name" value="BASIGIN RELATED"/>
    <property type="match status" value="1"/>
</dbReference>
<dbReference type="Pfam" id="PF07679">
    <property type="entry name" value="I-set"/>
    <property type="match status" value="3"/>
</dbReference>
<reference evidence="7 8" key="1">
    <citation type="submission" date="2021-04" db="EMBL/GenBank/DDBJ databases">
        <authorList>
            <person name="Bliznina A."/>
        </authorList>
    </citation>
    <scope>NUCLEOTIDE SEQUENCE [LARGE SCALE GENOMIC DNA]</scope>
</reference>